<feature type="transmembrane region" description="Helical" evidence="1">
    <location>
        <begin position="189"/>
        <end position="206"/>
    </location>
</feature>
<keyword evidence="1" id="KW-1133">Transmembrane helix</keyword>
<dbReference type="InParanoid" id="B0E2N4"/>
<keyword evidence="3" id="KW-1185">Reference proteome</keyword>
<dbReference type="GeneID" id="6086106"/>
<dbReference type="KEGG" id="lbc:LACBIDRAFT_335560"/>
<evidence type="ECO:0000313" key="2">
    <source>
        <dbReference type="EMBL" id="EDQ98909.1"/>
    </source>
</evidence>
<protein>
    <submittedName>
        <fullName evidence="2">Predicted protein</fullName>
    </submittedName>
</protein>
<accession>B0E2N4</accession>
<dbReference type="AlphaFoldDB" id="B0E2N4"/>
<dbReference type="OrthoDB" id="3270336at2759"/>
<proteinExistence type="predicted"/>
<dbReference type="EMBL" id="DS547185">
    <property type="protein sequence ID" value="EDQ98909.1"/>
    <property type="molecule type" value="Genomic_DNA"/>
</dbReference>
<dbReference type="HOGENOM" id="CLU_008417_0_0_1"/>
<reference evidence="2 3" key="1">
    <citation type="journal article" date="2008" name="Nature">
        <title>The genome of Laccaria bicolor provides insights into mycorrhizal symbiosis.</title>
        <authorList>
            <person name="Martin F."/>
            <person name="Aerts A."/>
            <person name="Ahren D."/>
            <person name="Brun A."/>
            <person name="Danchin E.G.J."/>
            <person name="Duchaussoy F."/>
            <person name="Gibon J."/>
            <person name="Kohler A."/>
            <person name="Lindquist E."/>
            <person name="Pereda V."/>
            <person name="Salamov A."/>
            <person name="Shapiro H.J."/>
            <person name="Wuyts J."/>
            <person name="Blaudez D."/>
            <person name="Buee M."/>
            <person name="Brokstein P."/>
            <person name="Canbaeck B."/>
            <person name="Cohen D."/>
            <person name="Courty P.E."/>
            <person name="Coutinho P.M."/>
            <person name="Delaruelle C."/>
            <person name="Detter J.C."/>
            <person name="Deveau A."/>
            <person name="DiFazio S."/>
            <person name="Duplessis S."/>
            <person name="Fraissinet-Tachet L."/>
            <person name="Lucic E."/>
            <person name="Frey-Klett P."/>
            <person name="Fourrey C."/>
            <person name="Feussner I."/>
            <person name="Gay G."/>
            <person name="Grimwood J."/>
            <person name="Hoegger P.J."/>
            <person name="Jain P."/>
            <person name="Kilaru S."/>
            <person name="Labbe J."/>
            <person name="Lin Y.C."/>
            <person name="Legue V."/>
            <person name="Le Tacon F."/>
            <person name="Marmeisse R."/>
            <person name="Melayah D."/>
            <person name="Montanini B."/>
            <person name="Muratet M."/>
            <person name="Nehls U."/>
            <person name="Niculita-Hirzel H."/>
            <person name="Oudot-Le Secq M.P."/>
            <person name="Peter M."/>
            <person name="Quesneville H."/>
            <person name="Rajashekar B."/>
            <person name="Reich M."/>
            <person name="Rouhier N."/>
            <person name="Schmutz J."/>
            <person name="Yin T."/>
            <person name="Chalot M."/>
            <person name="Henrissat B."/>
            <person name="Kuees U."/>
            <person name="Lucas S."/>
            <person name="Van de Peer Y."/>
            <person name="Podila G.K."/>
            <person name="Polle A."/>
            <person name="Pukkila P.J."/>
            <person name="Richardson P.M."/>
            <person name="Rouze P."/>
            <person name="Sanders I.R."/>
            <person name="Stajich J.E."/>
            <person name="Tunlid A."/>
            <person name="Tuskan G."/>
            <person name="Grigoriev I.V."/>
        </authorList>
    </citation>
    <scope>NUCLEOTIDE SEQUENCE [LARGE SCALE GENOMIC DNA]</scope>
    <source>
        <strain evidence="3">S238N-H82 / ATCC MYA-4686</strain>
    </source>
</reference>
<organism evidence="3">
    <name type="scientific">Laccaria bicolor (strain S238N-H82 / ATCC MYA-4686)</name>
    <name type="common">Bicoloured deceiver</name>
    <name type="synonym">Laccaria laccata var. bicolor</name>
    <dbReference type="NCBI Taxonomy" id="486041"/>
    <lineage>
        <taxon>Eukaryota</taxon>
        <taxon>Fungi</taxon>
        <taxon>Dikarya</taxon>
        <taxon>Basidiomycota</taxon>
        <taxon>Agaricomycotina</taxon>
        <taxon>Agaricomycetes</taxon>
        <taxon>Agaricomycetidae</taxon>
        <taxon>Agaricales</taxon>
        <taxon>Agaricineae</taxon>
        <taxon>Hydnangiaceae</taxon>
        <taxon>Laccaria</taxon>
    </lineage>
</organism>
<evidence type="ECO:0000256" key="1">
    <source>
        <dbReference type="SAM" id="Phobius"/>
    </source>
</evidence>
<dbReference type="RefSeq" id="XP_001890454.1">
    <property type="nucleotide sequence ID" value="XM_001890419.1"/>
</dbReference>
<gene>
    <name evidence="2" type="ORF">LACBIDRAFT_335560</name>
</gene>
<evidence type="ECO:0000313" key="3">
    <source>
        <dbReference type="Proteomes" id="UP000001194"/>
    </source>
</evidence>
<dbReference type="Proteomes" id="UP000001194">
    <property type="component" value="Unassembled WGS sequence"/>
</dbReference>
<keyword evidence="1" id="KW-0472">Membrane</keyword>
<sequence>MSFTLLARSKAFRHFAFGVLSREWSYSYDVDRSQGRAYLIDGDLFYSPNSRRAIDVPPQVTKQGGVVNPFLQFRRYPRLSALQLPRWWTPHFGWMAFIPLKFSFSCVPFDRLCFIPTQVTDTKDLFALDAVTAQSWYHLQYFLHDVAVLLNLRYKVALITPHLPSAYDFTKPFRSNSAGRRRLAEARDWFIVWMTIVSYLMAVGAAPKRQSKYNGFGNIPGWYQILTDDGYDQIWLNGLRSSWLYQFDTQIPRAGTIIVLLDGCSSRPTVSWFCDHNIAVWYRWTKVEVKAAKDRKEIEALAPLPHQIQEVLTLLHKKPTCREERSLCVYLTRLLNSATASENTLWSSTTISANGSLLGEGATSMSADLNSSTKVPLHISLPQKLSAFFALREANHASMLSTETDAHRFVRLQSQSNHPVVGAKVFVWEEDEHGEWIRNDVPKRAKVDALNMFTDSQKLYDSWENEWDCCDEMGRIDHYDNDLNDNFEDELTYSSDFPVSSERYEENEPFDDANIDNTTFLEMPRSPSPPPLVVDEYEVNSRHPLETLEALYFFHGFVQPLPIAASQSLELDTTEKKKMLRALGLTSSDDPIFSTSAGSKALDFVKKLATGKGKPAFDEWDLLSGNRIALEGNHRIRHIKRLGNGIDYDAYVRERSELLNSSRGRAALLRGGIVWRLAMETMSIDYALQGPSISASVERCGLYVAAGDQILCDDDLSQDELDMLCGVYHCETTTKNQFALKSWWPLTSTYEQLKCGENYGRWTEYNEVEYQKRLNEISQGAQPLAAGVWRDHLRGHNWTRQLKQKASKYSTEFFDSINLPCLV</sequence>
<keyword evidence="1" id="KW-0812">Transmembrane</keyword>
<name>B0E2N4_LACBS</name>